<name>A0AAV0CK00_9ASTE</name>
<evidence type="ECO:0000313" key="7">
    <source>
        <dbReference type="EMBL" id="CAH9078108.1"/>
    </source>
</evidence>
<dbReference type="InterPro" id="IPR015300">
    <property type="entry name" value="DNA-bd_pseudobarrel_sf"/>
</dbReference>
<evidence type="ECO:0000256" key="1">
    <source>
        <dbReference type="ARBA" id="ARBA00004123"/>
    </source>
</evidence>
<organism evidence="7 8">
    <name type="scientific">Cuscuta epithymum</name>
    <dbReference type="NCBI Taxonomy" id="186058"/>
    <lineage>
        <taxon>Eukaryota</taxon>
        <taxon>Viridiplantae</taxon>
        <taxon>Streptophyta</taxon>
        <taxon>Embryophyta</taxon>
        <taxon>Tracheophyta</taxon>
        <taxon>Spermatophyta</taxon>
        <taxon>Magnoliopsida</taxon>
        <taxon>eudicotyledons</taxon>
        <taxon>Gunneridae</taxon>
        <taxon>Pentapetalae</taxon>
        <taxon>asterids</taxon>
        <taxon>lamiids</taxon>
        <taxon>Solanales</taxon>
        <taxon>Convolvulaceae</taxon>
        <taxon>Cuscuteae</taxon>
        <taxon>Cuscuta</taxon>
        <taxon>Cuscuta subgen. Cuscuta</taxon>
    </lineage>
</organism>
<dbReference type="CDD" id="cd10017">
    <property type="entry name" value="B3_DNA"/>
    <property type="match status" value="1"/>
</dbReference>
<feature type="region of interest" description="Disordered" evidence="6">
    <location>
        <begin position="83"/>
        <end position="135"/>
    </location>
</feature>
<proteinExistence type="predicted"/>
<dbReference type="InterPro" id="IPR051442">
    <property type="entry name" value="B3_domain"/>
</dbReference>
<dbReference type="EMBL" id="CAMAPF010000031">
    <property type="protein sequence ID" value="CAH9078108.1"/>
    <property type="molecule type" value="Genomic_DNA"/>
</dbReference>
<keyword evidence="5" id="KW-0539">Nucleus</keyword>
<evidence type="ECO:0000256" key="2">
    <source>
        <dbReference type="ARBA" id="ARBA00023015"/>
    </source>
</evidence>
<comment type="subcellular location">
    <subcellularLocation>
        <location evidence="1">Nucleus</location>
    </subcellularLocation>
</comment>
<dbReference type="GO" id="GO:0003677">
    <property type="term" value="F:DNA binding"/>
    <property type="evidence" value="ECO:0007669"/>
    <property type="project" value="UniProtKB-KW"/>
</dbReference>
<dbReference type="PANTHER" id="PTHR34269">
    <property type="entry name" value="TRANSCRIPTION FACTOR B3-DOMAIN FAMILY-RELATED"/>
    <property type="match status" value="1"/>
</dbReference>
<keyword evidence="3" id="KW-0238">DNA-binding</keyword>
<dbReference type="PANTHER" id="PTHR34269:SF11">
    <property type="entry name" value="B3 DOMAIN PROTEIN"/>
    <property type="match status" value="1"/>
</dbReference>
<accession>A0AAV0CK00</accession>
<dbReference type="AlphaFoldDB" id="A0AAV0CK00"/>
<reference evidence="7" key="1">
    <citation type="submission" date="2022-07" db="EMBL/GenBank/DDBJ databases">
        <authorList>
            <person name="Macas J."/>
            <person name="Novak P."/>
            <person name="Neumann P."/>
        </authorList>
    </citation>
    <scope>NUCLEOTIDE SEQUENCE</scope>
</reference>
<evidence type="ECO:0000256" key="4">
    <source>
        <dbReference type="ARBA" id="ARBA00023163"/>
    </source>
</evidence>
<keyword evidence="4" id="KW-0804">Transcription</keyword>
<protein>
    <recommendedName>
        <fullName evidence="9">TF-B3 domain-containing protein</fullName>
    </recommendedName>
</protein>
<evidence type="ECO:0008006" key="9">
    <source>
        <dbReference type="Google" id="ProtNLM"/>
    </source>
</evidence>
<keyword evidence="8" id="KW-1185">Reference proteome</keyword>
<evidence type="ECO:0000256" key="6">
    <source>
        <dbReference type="SAM" id="MobiDB-lite"/>
    </source>
</evidence>
<dbReference type="SUPFAM" id="SSF101936">
    <property type="entry name" value="DNA-binding pseudobarrel domain"/>
    <property type="match status" value="1"/>
</dbReference>
<evidence type="ECO:0000256" key="5">
    <source>
        <dbReference type="ARBA" id="ARBA00023242"/>
    </source>
</evidence>
<evidence type="ECO:0000256" key="3">
    <source>
        <dbReference type="ARBA" id="ARBA00023125"/>
    </source>
</evidence>
<comment type="caution">
    <text evidence="7">The sequence shown here is derived from an EMBL/GenBank/DDBJ whole genome shotgun (WGS) entry which is preliminary data.</text>
</comment>
<dbReference type="InterPro" id="IPR003340">
    <property type="entry name" value="B3_DNA-bd"/>
</dbReference>
<dbReference type="GO" id="GO:0005634">
    <property type="term" value="C:nucleus"/>
    <property type="evidence" value="ECO:0007669"/>
    <property type="project" value="UniProtKB-SubCell"/>
</dbReference>
<sequence length="258" mass="28823">MSLYYDFLACWNEKEVSNKGVPTELSLSLGPSPTKDIYPLDGLLSDHEDNNGVCLTLRLSPPGSSLSSGTPCSCKRKTPSWVKRSRTYNKKDDTTSPSTSKTYKCVRSKGSTRREGSRVHQSPSPRAGLGEGGGDGPWVKKMLSASDVNSSSRLLLPKAEIIDRYVLPSLDEEKERACQSAMGLRVKVTDKDCDEKYELTLLQWKSGSYVLTNNWSEYFVRRRILKEGDSIELSWNAQNLEFLFRKSTNTVDYVPGST</sequence>
<keyword evidence="2" id="KW-0805">Transcription regulation</keyword>
<dbReference type="Gene3D" id="2.40.330.10">
    <property type="entry name" value="DNA-binding pseudobarrel domain"/>
    <property type="match status" value="1"/>
</dbReference>
<dbReference type="Proteomes" id="UP001152523">
    <property type="component" value="Unassembled WGS sequence"/>
</dbReference>
<gene>
    <name evidence="7" type="ORF">CEPIT_LOCUS6436</name>
</gene>
<evidence type="ECO:0000313" key="8">
    <source>
        <dbReference type="Proteomes" id="UP001152523"/>
    </source>
</evidence>